<accession>A0A7S0MTT5</accession>
<reference evidence="1" key="1">
    <citation type="submission" date="2021-01" db="EMBL/GenBank/DDBJ databases">
        <authorList>
            <person name="Corre E."/>
            <person name="Pelletier E."/>
            <person name="Niang G."/>
            <person name="Scheremetjew M."/>
            <person name="Finn R."/>
            <person name="Kale V."/>
            <person name="Holt S."/>
            <person name="Cochrane G."/>
            <person name="Meng A."/>
            <person name="Brown T."/>
            <person name="Cohen L."/>
        </authorList>
    </citation>
    <scope>NUCLEOTIDE SEQUENCE</scope>
    <source>
        <strain evidence="1">CCMP722</strain>
    </source>
</reference>
<dbReference type="InterPro" id="IPR049578">
    <property type="entry name" value="CAXIP1-like_GIY-YIG_dom"/>
</dbReference>
<gene>
    <name evidence="1" type="ORF">POBO1169_LOCUS1856</name>
</gene>
<proteinExistence type="predicted"/>
<dbReference type="AlphaFoldDB" id="A0A7S0MTT5"/>
<protein>
    <recommendedName>
        <fullName evidence="2">GIY-YIG domain-containing protein</fullName>
    </recommendedName>
</protein>
<name>A0A7S0MTT5_9CHLO</name>
<sequence length="304" mass="32753">MASAVMMSVNARAVCRQSGGLHSREPRSGKMVPIAATRRATSRGGVYASSTVPPAPLDGAAPVEDWRAAEAERQRIKADSLAATAAAKAVYDRQQQAARGGPGKVPPELAVPLADLPEVEYITSEGLIADCSKAGARATVYAIFDAEHALQYVGMSRSINPSLRLHLARMPAKCHYVKVAHVASPNRAVLQQVQDNWVAENGGPVPGNDGGELQNLWENALDCKTRWTAEEEKEISELPEGPQKKKALKVLARRFEADIKAELEGRGIKEQFRFDPKLKDLGLLDLKNMDAAPAKPPATKPPSK</sequence>
<organism evidence="1">
    <name type="scientific">Pyramimonas obovata</name>
    <dbReference type="NCBI Taxonomy" id="1411642"/>
    <lineage>
        <taxon>Eukaryota</taxon>
        <taxon>Viridiplantae</taxon>
        <taxon>Chlorophyta</taxon>
        <taxon>Pyramimonadophyceae</taxon>
        <taxon>Pyramimonadales</taxon>
        <taxon>Pyramimonadaceae</taxon>
        <taxon>Pyramimonas</taxon>
        <taxon>Pyramimonas incertae sedis</taxon>
    </lineage>
</organism>
<evidence type="ECO:0008006" key="2">
    <source>
        <dbReference type="Google" id="ProtNLM"/>
    </source>
</evidence>
<dbReference type="CDD" id="cd10450">
    <property type="entry name" value="GIY-YIG_AtGrxS16_like"/>
    <property type="match status" value="1"/>
</dbReference>
<dbReference type="EMBL" id="HBFA01003698">
    <property type="protein sequence ID" value="CAD8651163.1"/>
    <property type="molecule type" value="Transcribed_RNA"/>
</dbReference>
<evidence type="ECO:0000313" key="1">
    <source>
        <dbReference type="EMBL" id="CAD8651163.1"/>
    </source>
</evidence>